<proteinExistence type="predicted"/>
<keyword evidence="2" id="KW-1185">Reference proteome</keyword>
<protein>
    <submittedName>
        <fullName evidence="1">Uncharacterized protein</fullName>
    </submittedName>
</protein>
<organism evidence="1 2">
    <name type="scientific">Dermacentor silvarum</name>
    <name type="common">Tick</name>
    <dbReference type="NCBI Taxonomy" id="543639"/>
    <lineage>
        <taxon>Eukaryota</taxon>
        <taxon>Metazoa</taxon>
        <taxon>Ecdysozoa</taxon>
        <taxon>Arthropoda</taxon>
        <taxon>Chelicerata</taxon>
        <taxon>Arachnida</taxon>
        <taxon>Acari</taxon>
        <taxon>Parasitiformes</taxon>
        <taxon>Ixodida</taxon>
        <taxon>Ixodoidea</taxon>
        <taxon>Ixodidae</taxon>
        <taxon>Rhipicephalinae</taxon>
        <taxon>Dermacentor</taxon>
    </lineage>
</organism>
<sequence>MEHSPVLLFQVFLLLGAATDFLRTEPCCTSADRPDDFPPMLLLDDRNNFTWPLGSSTRDTAISKLGAQYKPLFGDLPPGHSTDTAMEHSPVLLFQVFLLLGAATDFLRTEPCCTSADRPDDFPPMPRRCCFWMTAITSPGHSDHRHVTPLSANWARNISHSSVTFRRGTAPILRWNTHPYCRSRCSYVRRLEFRCRPCDRDSYNKVCPNYSHCRTCAEGLNACETCPPGKYGVWCTSVCNCQNGGVCDKDTGQCRCLPGFSGALCEIRDGCTPPAHQQGVLATMAPANLPKIIHYNCPTGFKRIGAGTINCQNDGSWNGAPPYCERQVPCPPLPDVARSVAQVHGSATSVREIQYNGTTVTYSCADGYEIVGAKSLECTQEGVWSAPPPFCLKVSETEVTCSTKANEILSDDSDTAVRVHCPPGCGLVSGSVIGAYQYHVLSSLCRAAVHAGRLNNAGGAVHVRATGAYADFVSSTAHGVSSANYSTLGASFKFVTVDDSQWRIPEEGCPPKWRDSGSFCFYSAGKSRSQAAARHFCRNLGSQAIALRGDNATRTLAAEFLAANGIVETWLAEFRVQSPFLPIPVNNDTPGDSCMALSVVNPSQPEVVTRPCSVNLPVICFALKTVKLVQCEDPGPVKGGSALVEKTSHGRFLEGSRISYYCKELHYLSGEGTLTCTANGTWSALKPRCIPVVTCGEPEVPSHGTIRVLPPIRGGDPRHGPVRGHARASVPIRLQRPLSLSSTAYDGNDTMAANEVNLVLPPGHHRVGSRAEYACLPQYEMAGSTVRRCLSSGQWSGLPATCIPVCGRSDSPRSPLIYNGNASDVGQWPWQAALSVRNPTSNGTAVEWVLNCGGSLLSETWVVTAAHCVTYEASRVVIPRDILRVALGKHFRSDSKDDAHVQIRQVAEIHVNFDYDPNTYDNDIALLQLDEAVELTPRVRPVCLPTDRSARVHLQEGKLGVATGWGLTENGDYADVLSEAVLPVVANEKCQEAYERAGVPLTVSEAMFCAGHANATSDACSGDSGGPMVFVDESVTTERRWILEGVVSWGSPSGCAVANQYGGFTRVFAFLTWIKQFV</sequence>
<reference evidence="1" key="1">
    <citation type="submission" date="2020-05" db="EMBL/GenBank/DDBJ databases">
        <title>Large-scale comparative analyses of tick genomes elucidate their genetic diversity and vector capacities.</title>
        <authorList>
            <person name="Jia N."/>
            <person name="Wang J."/>
            <person name="Shi W."/>
            <person name="Du L."/>
            <person name="Sun Y."/>
            <person name="Zhan W."/>
            <person name="Jiang J."/>
            <person name="Wang Q."/>
            <person name="Zhang B."/>
            <person name="Ji P."/>
            <person name="Sakyi L.B."/>
            <person name="Cui X."/>
            <person name="Yuan T."/>
            <person name="Jiang B."/>
            <person name="Yang W."/>
            <person name="Lam T.T.-Y."/>
            <person name="Chang Q."/>
            <person name="Ding S."/>
            <person name="Wang X."/>
            <person name="Zhu J."/>
            <person name="Ruan X."/>
            <person name="Zhao L."/>
            <person name="Wei J."/>
            <person name="Que T."/>
            <person name="Du C."/>
            <person name="Cheng J."/>
            <person name="Dai P."/>
            <person name="Han X."/>
            <person name="Huang E."/>
            <person name="Gao Y."/>
            <person name="Liu J."/>
            <person name="Shao H."/>
            <person name="Ye R."/>
            <person name="Li L."/>
            <person name="Wei W."/>
            <person name="Wang X."/>
            <person name="Wang C."/>
            <person name="Yang T."/>
            <person name="Huo Q."/>
            <person name="Li W."/>
            <person name="Guo W."/>
            <person name="Chen H."/>
            <person name="Zhou L."/>
            <person name="Ni X."/>
            <person name="Tian J."/>
            <person name="Zhou Y."/>
            <person name="Sheng Y."/>
            <person name="Liu T."/>
            <person name="Pan Y."/>
            <person name="Xia L."/>
            <person name="Li J."/>
            <person name="Zhao F."/>
            <person name="Cao W."/>
        </authorList>
    </citation>
    <scope>NUCLEOTIDE SEQUENCE</scope>
    <source>
        <strain evidence="1">Dsil-2018</strain>
    </source>
</reference>
<dbReference type="EMBL" id="CM023470">
    <property type="protein sequence ID" value="KAH7980657.1"/>
    <property type="molecule type" value="Genomic_DNA"/>
</dbReference>
<comment type="caution">
    <text evidence="1">The sequence shown here is derived from an EMBL/GenBank/DDBJ whole genome shotgun (WGS) entry which is preliminary data.</text>
</comment>
<evidence type="ECO:0000313" key="1">
    <source>
        <dbReference type="EMBL" id="KAH7980657.1"/>
    </source>
</evidence>
<dbReference type="Proteomes" id="UP000821865">
    <property type="component" value="Chromosome 1"/>
</dbReference>
<name>A0ACB8E1I9_DERSI</name>
<evidence type="ECO:0000313" key="2">
    <source>
        <dbReference type="Proteomes" id="UP000821865"/>
    </source>
</evidence>
<gene>
    <name evidence="1" type="ORF">HPB49_018019</name>
</gene>
<accession>A0ACB8E1I9</accession>